<evidence type="ECO:0000313" key="11">
    <source>
        <dbReference type="Proteomes" id="UP000319731"/>
    </source>
</evidence>
<feature type="zinc finger region" description="C3H1-type" evidence="6">
    <location>
        <begin position="231"/>
        <end position="258"/>
    </location>
</feature>
<dbReference type="Pfam" id="PF00642">
    <property type="entry name" value="zf-CCCH"/>
    <property type="match status" value="1"/>
</dbReference>
<dbReference type="STRING" id="1806994.A0A507C784"/>
<feature type="domain" description="PUM-HD" evidence="9">
    <location>
        <begin position="370"/>
        <end position="521"/>
    </location>
</feature>
<sequence>MEESTLDLLHHEKQFGASLPELPFPLASGNAKSAHAPPAAFNSANHSPLSTYADDNYQGNDSIARNLGSSIGLGVEGKLENIKMEDQHGDPQDAMLQQQQYSDNFHVVNPGDALGVFDPMMVHPGFGYGQSHQYARQPRVQRPQQNNYRSPTQSPNYQQPQRNYVNQDGRVQQQGRFRDPASDIWRQPMINLAGGNQHKSKRNQDGYGQHPTMMELYPGQQGNQQGFHSSSNQVMVCRYFLNGYCSRGEQCNFLHLLPSPAQPGAIVRPQAGGSGQYVPQHVTYAGPLSTFQYAPFDAQTPLVALPGSFTYNMSPMTAMPQPHMKLPGSERDMSSSMMSGQRPIYSTSVPFTSQNRFSSGTVMSPQQPLQQQRRRMPFEEANRFMGIPLEELVGAIYAISRDQHGCRYLQTKLEEHNEKNLNLIFAEIYSHIGELMTDAFANYLCQKIFHFCSDEQRTVIVDAIAPDLVRISMNSHGTRAVQKLLDVLSSPEQIRKVVLALSTNVVALMKASYSTLHTRAT</sequence>
<dbReference type="InterPro" id="IPR033133">
    <property type="entry name" value="PUM-HD"/>
</dbReference>
<dbReference type="PROSITE" id="PS50103">
    <property type="entry name" value="ZF_C3H1"/>
    <property type="match status" value="1"/>
</dbReference>
<evidence type="ECO:0000313" key="10">
    <source>
        <dbReference type="EMBL" id="TPX33393.1"/>
    </source>
</evidence>
<dbReference type="InterPro" id="IPR001313">
    <property type="entry name" value="Pumilio_RNA-bd_rpt"/>
</dbReference>
<evidence type="ECO:0000256" key="2">
    <source>
        <dbReference type="ARBA" id="ARBA00022737"/>
    </source>
</evidence>
<feature type="region of interest" description="Disordered" evidence="7">
    <location>
        <begin position="128"/>
        <end position="162"/>
    </location>
</feature>
<organism evidence="10 11">
    <name type="scientific">Synchytrium microbalum</name>
    <dbReference type="NCBI Taxonomy" id="1806994"/>
    <lineage>
        <taxon>Eukaryota</taxon>
        <taxon>Fungi</taxon>
        <taxon>Fungi incertae sedis</taxon>
        <taxon>Chytridiomycota</taxon>
        <taxon>Chytridiomycota incertae sedis</taxon>
        <taxon>Chytridiomycetes</taxon>
        <taxon>Synchytriales</taxon>
        <taxon>Synchytriaceae</taxon>
        <taxon>Synchytrium</taxon>
    </lineage>
</organism>
<evidence type="ECO:0000259" key="9">
    <source>
        <dbReference type="PROSITE" id="PS50303"/>
    </source>
</evidence>
<dbReference type="InterPro" id="IPR000571">
    <property type="entry name" value="Znf_CCCH"/>
</dbReference>
<dbReference type="RefSeq" id="XP_031024405.1">
    <property type="nucleotide sequence ID" value="XM_031169670.1"/>
</dbReference>
<dbReference type="InterPro" id="IPR036855">
    <property type="entry name" value="Znf_CCCH_sf"/>
</dbReference>
<dbReference type="PANTHER" id="PTHR12537:SF13">
    <property type="entry name" value="PUMILIO HOMOLOGY DOMAIN FAMILY MEMBER 4"/>
    <property type="match status" value="1"/>
</dbReference>
<feature type="repeat" description="Pumilio" evidence="5">
    <location>
        <begin position="391"/>
        <end position="426"/>
    </location>
</feature>
<dbReference type="AlphaFoldDB" id="A0A507C784"/>
<dbReference type="GeneID" id="42004967"/>
<feature type="repeat" description="Pumilio" evidence="5">
    <location>
        <begin position="463"/>
        <end position="500"/>
    </location>
</feature>
<dbReference type="GO" id="GO:0003729">
    <property type="term" value="F:mRNA binding"/>
    <property type="evidence" value="ECO:0007669"/>
    <property type="project" value="TreeGrafter"/>
</dbReference>
<dbReference type="Proteomes" id="UP000319731">
    <property type="component" value="Unassembled WGS sequence"/>
</dbReference>
<dbReference type="SUPFAM" id="SSF48371">
    <property type="entry name" value="ARM repeat"/>
    <property type="match status" value="1"/>
</dbReference>
<dbReference type="SUPFAM" id="SSF90229">
    <property type="entry name" value="CCCH zinc finger"/>
    <property type="match status" value="1"/>
</dbReference>
<feature type="domain" description="C3H1-type" evidence="8">
    <location>
        <begin position="231"/>
        <end position="258"/>
    </location>
</feature>
<dbReference type="Gene3D" id="4.10.1000.10">
    <property type="entry name" value="Zinc finger, CCCH-type"/>
    <property type="match status" value="1"/>
</dbReference>
<protein>
    <recommendedName>
        <fullName evidence="12">C3H1-type domain-containing protein</fullName>
    </recommendedName>
</protein>
<gene>
    <name evidence="10" type="ORF">SmJEL517_g03742</name>
</gene>
<evidence type="ECO:0000256" key="4">
    <source>
        <dbReference type="ARBA" id="ARBA00022833"/>
    </source>
</evidence>
<dbReference type="SMART" id="SM00356">
    <property type="entry name" value="ZnF_C3H1"/>
    <property type="match status" value="1"/>
</dbReference>
<dbReference type="InterPro" id="IPR011989">
    <property type="entry name" value="ARM-like"/>
</dbReference>
<feature type="compositionally biased region" description="Polar residues" evidence="7">
    <location>
        <begin position="150"/>
        <end position="162"/>
    </location>
</feature>
<keyword evidence="2" id="KW-0677">Repeat</keyword>
<dbReference type="OrthoDB" id="668540at2759"/>
<feature type="compositionally biased region" description="Low complexity" evidence="7">
    <location>
        <begin position="133"/>
        <end position="149"/>
    </location>
</feature>
<keyword evidence="4 6" id="KW-0862">Zinc</keyword>
<name>A0A507C784_9FUNG</name>
<dbReference type="Gene3D" id="1.25.10.10">
    <property type="entry name" value="Leucine-rich Repeat Variant"/>
    <property type="match status" value="1"/>
</dbReference>
<evidence type="ECO:0000256" key="6">
    <source>
        <dbReference type="PROSITE-ProRule" id="PRU00723"/>
    </source>
</evidence>
<dbReference type="SMART" id="SM00025">
    <property type="entry name" value="Pumilio"/>
    <property type="match status" value="3"/>
</dbReference>
<comment type="caution">
    <text evidence="10">The sequence shown here is derived from an EMBL/GenBank/DDBJ whole genome shotgun (WGS) entry which is preliminary data.</text>
</comment>
<evidence type="ECO:0000256" key="5">
    <source>
        <dbReference type="PROSITE-ProRule" id="PRU00317"/>
    </source>
</evidence>
<evidence type="ECO:0000256" key="1">
    <source>
        <dbReference type="ARBA" id="ARBA00022723"/>
    </source>
</evidence>
<dbReference type="GO" id="GO:0010608">
    <property type="term" value="P:post-transcriptional regulation of gene expression"/>
    <property type="evidence" value="ECO:0007669"/>
    <property type="project" value="TreeGrafter"/>
</dbReference>
<keyword evidence="11" id="KW-1185">Reference proteome</keyword>
<dbReference type="GO" id="GO:0005737">
    <property type="term" value="C:cytoplasm"/>
    <property type="evidence" value="ECO:0007669"/>
    <property type="project" value="TreeGrafter"/>
</dbReference>
<dbReference type="InterPro" id="IPR016024">
    <property type="entry name" value="ARM-type_fold"/>
</dbReference>
<reference evidence="10 11" key="1">
    <citation type="journal article" date="2019" name="Sci. Rep.">
        <title>Comparative genomics of chytrid fungi reveal insights into the obligate biotrophic and pathogenic lifestyle of Synchytrium endobioticum.</title>
        <authorList>
            <person name="van de Vossenberg B.T.L.H."/>
            <person name="Warris S."/>
            <person name="Nguyen H.D.T."/>
            <person name="van Gent-Pelzer M.P.E."/>
            <person name="Joly D.L."/>
            <person name="van de Geest H.C."/>
            <person name="Bonants P.J.M."/>
            <person name="Smith D.S."/>
            <person name="Levesque C.A."/>
            <person name="van der Lee T.A.J."/>
        </authorList>
    </citation>
    <scope>NUCLEOTIDE SEQUENCE [LARGE SCALE GENOMIC DNA]</scope>
    <source>
        <strain evidence="10 11">JEL517</strain>
    </source>
</reference>
<keyword evidence="1 6" id="KW-0479">Metal-binding</keyword>
<dbReference type="PROSITE" id="PS50303">
    <property type="entry name" value="PUM_HD"/>
    <property type="match status" value="1"/>
</dbReference>
<accession>A0A507C784</accession>
<evidence type="ECO:0000256" key="3">
    <source>
        <dbReference type="ARBA" id="ARBA00022771"/>
    </source>
</evidence>
<dbReference type="Pfam" id="PF00806">
    <property type="entry name" value="PUF"/>
    <property type="match status" value="3"/>
</dbReference>
<dbReference type="EMBL" id="QEAO01000021">
    <property type="protein sequence ID" value="TPX33393.1"/>
    <property type="molecule type" value="Genomic_DNA"/>
</dbReference>
<keyword evidence="3 6" id="KW-0863">Zinc-finger</keyword>
<evidence type="ECO:0008006" key="12">
    <source>
        <dbReference type="Google" id="ProtNLM"/>
    </source>
</evidence>
<dbReference type="PANTHER" id="PTHR12537">
    <property type="entry name" value="RNA BINDING PROTEIN PUMILIO-RELATED"/>
    <property type="match status" value="1"/>
</dbReference>
<evidence type="ECO:0000259" key="8">
    <source>
        <dbReference type="PROSITE" id="PS50103"/>
    </source>
</evidence>
<feature type="repeat" description="Pumilio" evidence="5">
    <location>
        <begin position="427"/>
        <end position="462"/>
    </location>
</feature>
<evidence type="ECO:0000256" key="7">
    <source>
        <dbReference type="SAM" id="MobiDB-lite"/>
    </source>
</evidence>
<dbReference type="PROSITE" id="PS50302">
    <property type="entry name" value="PUM"/>
    <property type="match status" value="3"/>
</dbReference>
<dbReference type="GO" id="GO:0008270">
    <property type="term" value="F:zinc ion binding"/>
    <property type="evidence" value="ECO:0007669"/>
    <property type="project" value="UniProtKB-KW"/>
</dbReference>
<proteinExistence type="predicted"/>